<evidence type="ECO:0000256" key="8">
    <source>
        <dbReference type="ARBA" id="ARBA00022982"/>
    </source>
</evidence>
<keyword evidence="13" id="KW-0449">Lipoprotein</keyword>
<comment type="caution">
    <text evidence="19">The sequence shown here is derived from an EMBL/GenBank/DDBJ whole genome shotgun (WGS) entry which is preliminary data.</text>
</comment>
<dbReference type="PANTHER" id="PTHR22888">
    <property type="entry name" value="CYTOCHROME C OXIDASE, SUBUNIT II"/>
    <property type="match status" value="1"/>
</dbReference>
<comment type="similarity">
    <text evidence="2">Belongs to the cytochrome c oxidase subunit 2 family.</text>
</comment>
<dbReference type="InterPro" id="IPR045187">
    <property type="entry name" value="CcO_II"/>
</dbReference>
<proteinExistence type="inferred from homology"/>
<dbReference type="PROSITE" id="PS50999">
    <property type="entry name" value="COX2_TM"/>
    <property type="match status" value="1"/>
</dbReference>
<keyword evidence="7" id="KW-0732">Signal</keyword>
<dbReference type="InterPro" id="IPR006333">
    <property type="entry name" value="Cyt_o_ubiquinol_oxidase_su2"/>
</dbReference>
<dbReference type="InterPro" id="IPR002429">
    <property type="entry name" value="CcO_II-like_C"/>
</dbReference>
<keyword evidence="8" id="KW-0249">Electron transport</keyword>
<dbReference type="InterPro" id="IPR036257">
    <property type="entry name" value="Cyt_c_oxidase_su2_TM_sf"/>
</dbReference>
<protein>
    <recommendedName>
        <fullName evidence="14">Ubiquinol oxidase polypeptide II</fullName>
    </recommendedName>
</protein>
<dbReference type="PROSITE" id="PS50857">
    <property type="entry name" value="COX2_CUA"/>
    <property type="match status" value="1"/>
</dbReference>
<evidence type="ECO:0000256" key="9">
    <source>
        <dbReference type="ARBA" id="ARBA00022989"/>
    </source>
</evidence>
<evidence type="ECO:0000313" key="19">
    <source>
        <dbReference type="EMBL" id="MCP3734783.1"/>
    </source>
</evidence>
<dbReference type="GO" id="GO:0005507">
    <property type="term" value="F:copper ion binding"/>
    <property type="evidence" value="ECO:0007669"/>
    <property type="project" value="InterPro"/>
</dbReference>
<feature type="transmembrane region" description="Helical" evidence="16">
    <location>
        <begin position="90"/>
        <end position="111"/>
    </location>
</feature>
<feature type="region of interest" description="Disordered" evidence="15">
    <location>
        <begin position="306"/>
        <end position="380"/>
    </location>
</feature>
<dbReference type="AlphaFoldDB" id="A0A9X2HPJ3"/>
<feature type="domain" description="Cytochrome oxidase subunit II transmembrane region profile" evidence="18">
    <location>
        <begin position="23"/>
        <end position="120"/>
    </location>
</feature>
<evidence type="ECO:0000313" key="20">
    <source>
        <dbReference type="Proteomes" id="UP001139486"/>
    </source>
</evidence>
<evidence type="ECO:0000256" key="11">
    <source>
        <dbReference type="ARBA" id="ARBA00023136"/>
    </source>
</evidence>
<dbReference type="Gene3D" id="2.60.40.420">
    <property type="entry name" value="Cupredoxins - blue copper proteins"/>
    <property type="match status" value="1"/>
</dbReference>
<dbReference type="GO" id="GO:0009486">
    <property type="term" value="F:cytochrome bo3 ubiquinol oxidase activity"/>
    <property type="evidence" value="ECO:0007669"/>
    <property type="project" value="InterPro"/>
</dbReference>
<keyword evidence="6 16" id="KW-0812">Transmembrane</keyword>
<reference evidence="19" key="1">
    <citation type="submission" date="2022-05" db="EMBL/GenBank/DDBJ databases">
        <title>Sphingomonas sp. strain RP10 Genome sequencing and assembly.</title>
        <authorList>
            <person name="Kim I."/>
        </authorList>
    </citation>
    <scope>NUCLEOTIDE SEQUENCE</scope>
    <source>
        <strain evidence="19">RP10</strain>
    </source>
</reference>
<evidence type="ECO:0000256" key="14">
    <source>
        <dbReference type="ARBA" id="ARBA00030198"/>
    </source>
</evidence>
<dbReference type="EMBL" id="JAMLDY010000008">
    <property type="protein sequence ID" value="MCP3734783.1"/>
    <property type="molecule type" value="Genomic_DNA"/>
</dbReference>
<keyword evidence="4" id="KW-1003">Cell membrane</keyword>
<feature type="compositionally biased region" description="Polar residues" evidence="15">
    <location>
        <begin position="348"/>
        <end position="363"/>
    </location>
</feature>
<evidence type="ECO:0000256" key="6">
    <source>
        <dbReference type="ARBA" id="ARBA00022692"/>
    </source>
</evidence>
<dbReference type="CDD" id="cd04212">
    <property type="entry name" value="CuRO_UO_II"/>
    <property type="match status" value="1"/>
</dbReference>
<organism evidence="19 20">
    <name type="scientific">Sphingomonas liriopis</name>
    <dbReference type="NCBI Taxonomy" id="2949094"/>
    <lineage>
        <taxon>Bacteria</taxon>
        <taxon>Pseudomonadati</taxon>
        <taxon>Pseudomonadota</taxon>
        <taxon>Alphaproteobacteria</taxon>
        <taxon>Sphingomonadales</taxon>
        <taxon>Sphingomonadaceae</taxon>
        <taxon>Sphingomonas</taxon>
    </lineage>
</organism>
<comment type="subcellular location">
    <subcellularLocation>
        <location evidence="1">Cell membrane</location>
        <topology evidence="1">Multi-pass membrane protein</topology>
    </subcellularLocation>
</comment>
<sequence>MRTPSLPPARSLRTAAALAAPALLGGCDWVVMNPAGDVARQQANLILWSTGLMLLIIVPVIVLTVLFAWKYRATNEDAEHRPDWDHSTGLELVIWSAPLLIVIALGALTWISTHALDPYRPLSRIASGKPLAKNDRPLEIQVVSLDWKWLFIYPEQGVATVNELVLPVNRQVRFRLTSSSVMNTFYVPTLAGMIYTMPGMETRLHAVLNRPGRFKGLSANYSGAGFSGMHFTVDGMDDAGFAKWVSEARTAKQRLDLPTYVTLEKPSENVPAARFVAAAPQLFDRVIGMCTKPGETCMQATMMKDAGHPNAAAETGKPRGSDGEGALQKQPEEKGSSPHRNAPRESAPGTSKPGSEANRSMTSADPLPAILARSVAPARS</sequence>
<keyword evidence="5" id="KW-0679">Respiratory chain</keyword>
<keyword evidence="11 16" id="KW-0472">Membrane</keyword>
<dbReference type="Proteomes" id="UP001139486">
    <property type="component" value="Unassembled WGS sequence"/>
</dbReference>
<evidence type="ECO:0000256" key="5">
    <source>
        <dbReference type="ARBA" id="ARBA00022660"/>
    </source>
</evidence>
<evidence type="ECO:0000256" key="10">
    <source>
        <dbReference type="ARBA" id="ARBA00023002"/>
    </source>
</evidence>
<gene>
    <name evidence="19" type="primary">cyoA</name>
    <name evidence="19" type="ORF">M9979_07860</name>
</gene>
<evidence type="ECO:0000256" key="13">
    <source>
        <dbReference type="ARBA" id="ARBA00023288"/>
    </source>
</evidence>
<evidence type="ECO:0000259" key="18">
    <source>
        <dbReference type="PROSITE" id="PS50999"/>
    </source>
</evidence>
<keyword evidence="10" id="KW-0560">Oxidoreductase</keyword>
<dbReference type="Pfam" id="PF00116">
    <property type="entry name" value="COX2"/>
    <property type="match status" value="1"/>
</dbReference>
<feature type="transmembrane region" description="Helical" evidence="16">
    <location>
        <begin position="12"/>
        <end position="31"/>
    </location>
</feature>
<evidence type="ECO:0000256" key="3">
    <source>
        <dbReference type="ARBA" id="ARBA00022448"/>
    </source>
</evidence>
<dbReference type="PANTHER" id="PTHR22888:SF18">
    <property type="entry name" value="CYTOCHROME BO(3) UBIQUINOL OXIDASE SUBUNIT 2"/>
    <property type="match status" value="1"/>
</dbReference>
<dbReference type="GO" id="GO:0042773">
    <property type="term" value="P:ATP synthesis coupled electron transport"/>
    <property type="evidence" value="ECO:0007669"/>
    <property type="project" value="TreeGrafter"/>
</dbReference>
<evidence type="ECO:0000259" key="17">
    <source>
        <dbReference type="PROSITE" id="PS50857"/>
    </source>
</evidence>
<dbReference type="InterPro" id="IPR010514">
    <property type="entry name" value="COX_ARM"/>
</dbReference>
<evidence type="ECO:0000256" key="4">
    <source>
        <dbReference type="ARBA" id="ARBA00022475"/>
    </source>
</evidence>
<evidence type="ECO:0000256" key="7">
    <source>
        <dbReference type="ARBA" id="ARBA00022729"/>
    </source>
</evidence>
<dbReference type="Gene3D" id="1.10.287.90">
    <property type="match status" value="1"/>
</dbReference>
<feature type="domain" description="Cytochrome oxidase subunit II copper A binding" evidence="17">
    <location>
        <begin position="135"/>
        <end position="247"/>
    </location>
</feature>
<dbReference type="Pfam" id="PF06481">
    <property type="entry name" value="COX_ARM"/>
    <property type="match status" value="1"/>
</dbReference>
<dbReference type="PROSITE" id="PS51257">
    <property type="entry name" value="PROKAR_LIPOPROTEIN"/>
    <property type="match status" value="1"/>
</dbReference>
<evidence type="ECO:0000256" key="1">
    <source>
        <dbReference type="ARBA" id="ARBA00004651"/>
    </source>
</evidence>
<evidence type="ECO:0000256" key="16">
    <source>
        <dbReference type="SAM" id="Phobius"/>
    </source>
</evidence>
<keyword evidence="9 16" id="KW-1133">Transmembrane helix</keyword>
<dbReference type="RefSeq" id="WP_254288943.1">
    <property type="nucleotide sequence ID" value="NZ_JAMLDY010000008.1"/>
</dbReference>
<dbReference type="GO" id="GO:0005886">
    <property type="term" value="C:plasma membrane"/>
    <property type="evidence" value="ECO:0007669"/>
    <property type="project" value="UniProtKB-SubCell"/>
</dbReference>
<keyword evidence="20" id="KW-1185">Reference proteome</keyword>
<feature type="transmembrane region" description="Helical" evidence="16">
    <location>
        <begin position="46"/>
        <end position="69"/>
    </location>
</feature>
<evidence type="ECO:0000256" key="12">
    <source>
        <dbReference type="ARBA" id="ARBA00023139"/>
    </source>
</evidence>
<name>A0A9X2HPJ3_9SPHN</name>
<dbReference type="SUPFAM" id="SSF81464">
    <property type="entry name" value="Cytochrome c oxidase subunit II-like, transmembrane region"/>
    <property type="match status" value="1"/>
</dbReference>
<dbReference type="InterPro" id="IPR008972">
    <property type="entry name" value="Cupredoxin"/>
</dbReference>
<evidence type="ECO:0000256" key="2">
    <source>
        <dbReference type="ARBA" id="ARBA00007866"/>
    </source>
</evidence>
<keyword evidence="12" id="KW-0564">Palmitate</keyword>
<evidence type="ECO:0000256" key="15">
    <source>
        <dbReference type="SAM" id="MobiDB-lite"/>
    </source>
</evidence>
<dbReference type="SUPFAM" id="SSF49503">
    <property type="entry name" value="Cupredoxins"/>
    <property type="match status" value="1"/>
</dbReference>
<dbReference type="InterPro" id="IPR011759">
    <property type="entry name" value="Cyt_c_oxidase_su2_TM_dom"/>
</dbReference>
<dbReference type="InterPro" id="IPR034227">
    <property type="entry name" value="CuRO_UO_II"/>
</dbReference>
<accession>A0A9X2HPJ3</accession>
<dbReference type="GO" id="GO:0016682">
    <property type="term" value="F:oxidoreductase activity, acting on diphenols and related substances as donors, oxygen as acceptor"/>
    <property type="evidence" value="ECO:0007669"/>
    <property type="project" value="InterPro"/>
</dbReference>
<keyword evidence="3" id="KW-0813">Transport</keyword>
<dbReference type="NCBIfam" id="TIGR01433">
    <property type="entry name" value="CyoA"/>
    <property type="match status" value="1"/>
</dbReference>
<dbReference type="GO" id="GO:0004129">
    <property type="term" value="F:cytochrome-c oxidase activity"/>
    <property type="evidence" value="ECO:0007669"/>
    <property type="project" value="InterPro"/>
</dbReference>